<dbReference type="AlphaFoldDB" id="A0A545U9Y3"/>
<dbReference type="PANTHER" id="PTHR30270">
    <property type="entry name" value="THIAMINE-MONOPHOSPHATE KINASE"/>
    <property type="match status" value="1"/>
</dbReference>
<dbReference type="InterPro" id="IPR011413">
    <property type="entry name" value="UCP036540_AIR"/>
</dbReference>
<dbReference type="OrthoDB" id="9767928at2"/>
<feature type="domain" description="PurM-like N-terminal" evidence="2">
    <location>
        <begin position="46"/>
        <end position="151"/>
    </location>
</feature>
<reference evidence="4 5" key="1">
    <citation type="submission" date="2019-06" db="EMBL/GenBank/DDBJ databases">
        <title>Whole genome sequence for Cellvibrionaceae sp. R142.</title>
        <authorList>
            <person name="Wang G."/>
        </authorList>
    </citation>
    <scope>NUCLEOTIDE SEQUENCE [LARGE SCALE GENOMIC DNA]</scope>
    <source>
        <strain evidence="4 5">R142</strain>
    </source>
</reference>
<keyword evidence="1" id="KW-0784">Thiamine biosynthesis</keyword>
<dbReference type="GO" id="GO:0009030">
    <property type="term" value="F:thiamine-phosphate kinase activity"/>
    <property type="evidence" value="ECO:0007669"/>
    <property type="project" value="InterPro"/>
</dbReference>
<feature type="domain" description="PurM-like C-terminal" evidence="3">
    <location>
        <begin position="203"/>
        <end position="302"/>
    </location>
</feature>
<dbReference type="InterPro" id="IPR024030">
    <property type="entry name" value="AIR_synthase-rel_sll0787"/>
</dbReference>
<evidence type="ECO:0000313" key="4">
    <source>
        <dbReference type="EMBL" id="TQV86285.1"/>
    </source>
</evidence>
<dbReference type="SUPFAM" id="SSF56042">
    <property type="entry name" value="PurM C-terminal domain-like"/>
    <property type="match status" value="1"/>
</dbReference>
<evidence type="ECO:0000259" key="2">
    <source>
        <dbReference type="Pfam" id="PF00586"/>
    </source>
</evidence>
<evidence type="ECO:0000313" key="5">
    <source>
        <dbReference type="Proteomes" id="UP000319732"/>
    </source>
</evidence>
<dbReference type="Gene3D" id="3.30.1330.10">
    <property type="entry name" value="PurM-like, N-terminal domain"/>
    <property type="match status" value="1"/>
</dbReference>
<dbReference type="SUPFAM" id="SSF55326">
    <property type="entry name" value="PurM N-terminal domain-like"/>
    <property type="match status" value="1"/>
</dbReference>
<protein>
    <submittedName>
        <fullName evidence="4">Sll0787 family AIR synthase-like protein</fullName>
    </submittedName>
</protein>
<proteinExistence type="predicted"/>
<dbReference type="CDD" id="cd02192">
    <property type="entry name" value="PurM-like3"/>
    <property type="match status" value="1"/>
</dbReference>
<dbReference type="PANTHER" id="PTHR30270:SF0">
    <property type="entry name" value="THIAMINE-MONOPHOSPHATE KINASE"/>
    <property type="match status" value="1"/>
</dbReference>
<gene>
    <name evidence="4" type="ORF">FKG94_01680</name>
</gene>
<keyword evidence="5" id="KW-1185">Reference proteome</keyword>
<dbReference type="PIRSF" id="PIRSF036540">
    <property type="entry name" value="UCP036540_AIR"/>
    <property type="match status" value="1"/>
</dbReference>
<name>A0A545U9Y3_9GAMM</name>
<dbReference type="InterPro" id="IPR006283">
    <property type="entry name" value="ThiL-like"/>
</dbReference>
<sequence length="332" mass="35889">MRRPIMPLNDLLATVKQHPGIQQKTAIQTAGRILAQGFACCDYPNGDDAAVIKTASGYELLATEGFMPQFVHTDPWFAGWCGLMVNISDIAAMGGSAVAVVNSIWGKRDDRSRQVLQGMVDASHVFRVPIVGGHTNLAGEQTQLAVSILGRANRILSSFTARAGQQLVVAIDLRGEYRQPFLNWNAATTAPPERLRGDLSLLPYIAENNLATAAKDISQAGILGTCVMLLESSGVGASIRLQDIPKPAAVEWQDWLCSFPSFGYILATDSVKLPALLKLFADRDISAAHIGNISHDKTFKVSHGGRTEIFWNIGSEVLTGMSARMNLNEKIC</sequence>
<dbReference type="Pfam" id="PF02769">
    <property type="entry name" value="AIRS_C"/>
    <property type="match status" value="1"/>
</dbReference>
<dbReference type="InterPro" id="IPR016188">
    <property type="entry name" value="PurM-like_N"/>
</dbReference>
<dbReference type="GO" id="GO:0009228">
    <property type="term" value="P:thiamine biosynthetic process"/>
    <property type="evidence" value="ECO:0007669"/>
    <property type="project" value="UniProtKB-KW"/>
</dbReference>
<organism evidence="4 5">
    <name type="scientific">Exilibacterium tricleocarpae</name>
    <dbReference type="NCBI Taxonomy" id="2591008"/>
    <lineage>
        <taxon>Bacteria</taxon>
        <taxon>Pseudomonadati</taxon>
        <taxon>Pseudomonadota</taxon>
        <taxon>Gammaproteobacteria</taxon>
        <taxon>Cellvibrionales</taxon>
        <taxon>Cellvibrionaceae</taxon>
        <taxon>Exilibacterium</taxon>
    </lineage>
</organism>
<dbReference type="Gene3D" id="3.90.650.10">
    <property type="entry name" value="PurM-like C-terminal domain"/>
    <property type="match status" value="1"/>
</dbReference>
<evidence type="ECO:0000256" key="1">
    <source>
        <dbReference type="ARBA" id="ARBA00022977"/>
    </source>
</evidence>
<dbReference type="InterPro" id="IPR036921">
    <property type="entry name" value="PurM-like_N_sf"/>
</dbReference>
<dbReference type="InterPro" id="IPR010918">
    <property type="entry name" value="PurM-like_C_dom"/>
</dbReference>
<accession>A0A545U9Y3</accession>
<dbReference type="Pfam" id="PF00586">
    <property type="entry name" value="AIRS"/>
    <property type="match status" value="1"/>
</dbReference>
<dbReference type="InterPro" id="IPR036676">
    <property type="entry name" value="PurM-like_C_sf"/>
</dbReference>
<dbReference type="NCBIfam" id="TIGR04049">
    <property type="entry name" value="AIR_rel_sll0787"/>
    <property type="match status" value="1"/>
</dbReference>
<dbReference type="EMBL" id="VHSG01000002">
    <property type="protein sequence ID" value="TQV86285.1"/>
    <property type="molecule type" value="Genomic_DNA"/>
</dbReference>
<dbReference type="Proteomes" id="UP000319732">
    <property type="component" value="Unassembled WGS sequence"/>
</dbReference>
<comment type="caution">
    <text evidence="4">The sequence shown here is derived from an EMBL/GenBank/DDBJ whole genome shotgun (WGS) entry which is preliminary data.</text>
</comment>
<evidence type="ECO:0000259" key="3">
    <source>
        <dbReference type="Pfam" id="PF02769"/>
    </source>
</evidence>